<protein>
    <submittedName>
        <fullName evidence="1">Uncharacterized protein</fullName>
    </submittedName>
</protein>
<accession>A0ACD1GMT0</accession>
<organism evidence="1 2">
    <name type="scientific">Aspergillus brunneoviolaceus CBS 621.78</name>
    <dbReference type="NCBI Taxonomy" id="1450534"/>
    <lineage>
        <taxon>Eukaryota</taxon>
        <taxon>Fungi</taxon>
        <taxon>Dikarya</taxon>
        <taxon>Ascomycota</taxon>
        <taxon>Pezizomycotina</taxon>
        <taxon>Eurotiomycetes</taxon>
        <taxon>Eurotiomycetidae</taxon>
        <taxon>Eurotiales</taxon>
        <taxon>Aspergillaceae</taxon>
        <taxon>Aspergillus</taxon>
        <taxon>Aspergillus subgen. Circumdati</taxon>
    </lineage>
</organism>
<evidence type="ECO:0000313" key="1">
    <source>
        <dbReference type="EMBL" id="RAH50640.1"/>
    </source>
</evidence>
<gene>
    <name evidence="1" type="ORF">BO95DRAFT_510696</name>
</gene>
<sequence length="234" mass="25949">MKDKEESIHRCLHPDARPSSSVITRAIIRTLQLIFAVLVAALYAVDLAHATETRSRASSEWIFAQTVACLSAVTAVVHCTLGRKRVVAAWSAWDFVLFVLWLAQTGVFGTIYISDDVELLYRERTTSLLRMRVAVWIDLVNMVLWLGTTVMGLVWCVRARKSSRCAKGCDCAGAVRGPEVENVMVGSSTRKQHETEALANYAEAVERLVAGEADSPPPPYCEKERLAQVEKGLR</sequence>
<evidence type="ECO:0000313" key="2">
    <source>
        <dbReference type="Proteomes" id="UP000249057"/>
    </source>
</evidence>
<keyword evidence="2" id="KW-1185">Reference proteome</keyword>
<proteinExistence type="predicted"/>
<dbReference type="Proteomes" id="UP000249057">
    <property type="component" value="Unassembled WGS sequence"/>
</dbReference>
<reference evidence="1" key="1">
    <citation type="submission" date="2018-02" db="EMBL/GenBank/DDBJ databases">
        <title>The genomes of Aspergillus section Nigri reveals drivers in fungal speciation.</title>
        <authorList>
            <consortium name="DOE Joint Genome Institute"/>
            <person name="Vesth T.C."/>
            <person name="Nybo J."/>
            <person name="Theobald S."/>
            <person name="Brandl J."/>
            <person name="Frisvad J.C."/>
            <person name="Nielsen K.F."/>
            <person name="Lyhne E.K."/>
            <person name="Kogle M.E."/>
            <person name="Kuo A."/>
            <person name="Riley R."/>
            <person name="Clum A."/>
            <person name="Nolan M."/>
            <person name="Lipzen A."/>
            <person name="Salamov A."/>
            <person name="Henrissat B."/>
            <person name="Wiebenga A."/>
            <person name="De vries R.P."/>
            <person name="Grigoriev I.V."/>
            <person name="Mortensen U.H."/>
            <person name="Andersen M.R."/>
            <person name="Baker S.E."/>
        </authorList>
    </citation>
    <scope>NUCLEOTIDE SEQUENCE</scope>
    <source>
        <strain evidence="1">CBS 621.78</strain>
    </source>
</reference>
<name>A0ACD1GMT0_9EURO</name>
<dbReference type="EMBL" id="KZ825313">
    <property type="protein sequence ID" value="RAH50640.1"/>
    <property type="molecule type" value="Genomic_DNA"/>
</dbReference>